<evidence type="ECO:0000313" key="2">
    <source>
        <dbReference type="Proteomes" id="UP001551658"/>
    </source>
</evidence>
<organism evidence="1 2">
    <name type="scientific">Nocardia fusca</name>
    <dbReference type="NCBI Taxonomy" id="941183"/>
    <lineage>
        <taxon>Bacteria</taxon>
        <taxon>Bacillati</taxon>
        <taxon>Actinomycetota</taxon>
        <taxon>Actinomycetes</taxon>
        <taxon>Mycobacteriales</taxon>
        <taxon>Nocardiaceae</taxon>
        <taxon>Nocardia</taxon>
    </lineage>
</organism>
<name>A0ABV3FA17_9NOCA</name>
<dbReference type="InterPro" id="IPR057195">
    <property type="entry name" value="DUF7873"/>
</dbReference>
<protein>
    <recommendedName>
        <fullName evidence="3">Tn3 transposase DDE domain-containing protein</fullName>
    </recommendedName>
</protein>
<dbReference type="Pfam" id="PF25283">
    <property type="entry name" value="DUF7873"/>
    <property type="match status" value="1"/>
</dbReference>
<evidence type="ECO:0008006" key="3">
    <source>
        <dbReference type="Google" id="ProtNLM"/>
    </source>
</evidence>
<sequence length="137" mass="15382">MTVIPVATRWPKEGKPLSAKLNQLIAIEKGAKPQANADVAAAYQRVGKADLLAGISRTYRPLDDMGEELPAESKRVQVRVREVIANVKNTLTRLFDVTAFNSFERLLLLEAKYLGFERLHRLIQGFDHCVRVPAVRD</sequence>
<comment type="caution">
    <text evidence="1">The sequence shown here is derived from an EMBL/GenBank/DDBJ whole genome shotgun (WGS) entry which is preliminary data.</text>
</comment>
<gene>
    <name evidence="1" type="ORF">AB0H72_17825</name>
</gene>
<dbReference type="RefSeq" id="WP_357979740.1">
    <property type="nucleotide sequence ID" value="NZ_JBFAIH010000010.1"/>
</dbReference>
<dbReference type="EMBL" id="JBFAIH010000010">
    <property type="protein sequence ID" value="MEV0364554.1"/>
    <property type="molecule type" value="Genomic_DNA"/>
</dbReference>
<reference evidence="1 2" key="1">
    <citation type="submission" date="2024-06" db="EMBL/GenBank/DDBJ databases">
        <title>The Natural Products Discovery Center: Release of the First 8490 Sequenced Strains for Exploring Actinobacteria Biosynthetic Diversity.</title>
        <authorList>
            <person name="Kalkreuter E."/>
            <person name="Kautsar S.A."/>
            <person name="Yang D."/>
            <person name="Bader C.D."/>
            <person name="Teijaro C.N."/>
            <person name="Fluegel L."/>
            <person name="Davis C.M."/>
            <person name="Simpson J.R."/>
            <person name="Lauterbach L."/>
            <person name="Steele A.D."/>
            <person name="Gui C."/>
            <person name="Meng S."/>
            <person name="Li G."/>
            <person name="Viehrig K."/>
            <person name="Ye F."/>
            <person name="Su P."/>
            <person name="Kiefer A.F."/>
            <person name="Nichols A."/>
            <person name="Cepeda A.J."/>
            <person name="Yan W."/>
            <person name="Fan B."/>
            <person name="Jiang Y."/>
            <person name="Adhikari A."/>
            <person name="Zheng C.-J."/>
            <person name="Schuster L."/>
            <person name="Cowan T.M."/>
            <person name="Smanski M.J."/>
            <person name="Chevrette M.G."/>
            <person name="De Carvalho L.P.S."/>
            <person name="Shen B."/>
        </authorList>
    </citation>
    <scope>NUCLEOTIDE SEQUENCE [LARGE SCALE GENOMIC DNA]</scope>
    <source>
        <strain evidence="1 2">NPDC050671</strain>
    </source>
</reference>
<accession>A0ABV3FA17</accession>
<evidence type="ECO:0000313" key="1">
    <source>
        <dbReference type="EMBL" id="MEV0364554.1"/>
    </source>
</evidence>
<dbReference type="Proteomes" id="UP001551658">
    <property type="component" value="Unassembled WGS sequence"/>
</dbReference>
<keyword evidence="2" id="KW-1185">Reference proteome</keyword>
<proteinExistence type="predicted"/>